<evidence type="ECO:0000313" key="2">
    <source>
        <dbReference type="EMBL" id="GKV15776.1"/>
    </source>
</evidence>
<organism evidence="2 3">
    <name type="scientific">Rubroshorea leprosula</name>
    <dbReference type="NCBI Taxonomy" id="152421"/>
    <lineage>
        <taxon>Eukaryota</taxon>
        <taxon>Viridiplantae</taxon>
        <taxon>Streptophyta</taxon>
        <taxon>Embryophyta</taxon>
        <taxon>Tracheophyta</taxon>
        <taxon>Spermatophyta</taxon>
        <taxon>Magnoliopsida</taxon>
        <taxon>eudicotyledons</taxon>
        <taxon>Gunneridae</taxon>
        <taxon>Pentapetalae</taxon>
        <taxon>rosids</taxon>
        <taxon>malvids</taxon>
        <taxon>Malvales</taxon>
        <taxon>Dipterocarpaceae</taxon>
        <taxon>Rubroshorea</taxon>
    </lineage>
</organism>
<name>A0AAV5JY18_9ROSI</name>
<sequence length="102" mass="10929">MDPNYGGGLDEQNWQFSVEDFESLYEPPQIPDSCDPCDSLNASHFQSGDLGSQSVTGTELPGFPQGPISGYDPDLSEFLDPAGINQDNQAIAGRPQPDLPQG</sequence>
<reference evidence="2 3" key="1">
    <citation type="journal article" date="2021" name="Commun. Biol.">
        <title>The genome of Shorea leprosula (Dipterocarpaceae) highlights the ecological relevance of drought in aseasonal tropical rainforests.</title>
        <authorList>
            <person name="Ng K.K.S."/>
            <person name="Kobayashi M.J."/>
            <person name="Fawcett J.A."/>
            <person name="Hatakeyama M."/>
            <person name="Paape T."/>
            <person name="Ng C.H."/>
            <person name="Ang C.C."/>
            <person name="Tnah L.H."/>
            <person name="Lee C.T."/>
            <person name="Nishiyama T."/>
            <person name="Sese J."/>
            <person name="O'Brien M.J."/>
            <person name="Copetti D."/>
            <person name="Mohd Noor M.I."/>
            <person name="Ong R.C."/>
            <person name="Putra M."/>
            <person name="Sireger I.Z."/>
            <person name="Indrioko S."/>
            <person name="Kosugi Y."/>
            <person name="Izuno A."/>
            <person name="Isagi Y."/>
            <person name="Lee S.L."/>
            <person name="Shimizu K.K."/>
        </authorList>
    </citation>
    <scope>NUCLEOTIDE SEQUENCE [LARGE SCALE GENOMIC DNA]</scope>
    <source>
        <strain evidence="2">214</strain>
    </source>
</reference>
<feature type="region of interest" description="Disordered" evidence="1">
    <location>
        <begin position="25"/>
        <end position="102"/>
    </location>
</feature>
<dbReference type="EMBL" id="BPVZ01000044">
    <property type="protein sequence ID" value="GKV15776.1"/>
    <property type="molecule type" value="Genomic_DNA"/>
</dbReference>
<evidence type="ECO:0000313" key="3">
    <source>
        <dbReference type="Proteomes" id="UP001054252"/>
    </source>
</evidence>
<dbReference type="Proteomes" id="UP001054252">
    <property type="component" value="Unassembled WGS sequence"/>
</dbReference>
<gene>
    <name evidence="2" type="ORF">SLEP1_g26527</name>
</gene>
<dbReference type="AlphaFoldDB" id="A0AAV5JY18"/>
<evidence type="ECO:0000256" key="1">
    <source>
        <dbReference type="SAM" id="MobiDB-lite"/>
    </source>
</evidence>
<comment type="caution">
    <text evidence="2">The sequence shown here is derived from an EMBL/GenBank/DDBJ whole genome shotgun (WGS) entry which is preliminary data.</text>
</comment>
<accession>A0AAV5JY18</accession>
<protein>
    <submittedName>
        <fullName evidence="2">Uncharacterized protein</fullName>
    </submittedName>
</protein>
<proteinExistence type="predicted"/>
<keyword evidence="3" id="KW-1185">Reference proteome</keyword>
<feature type="compositionally biased region" description="Polar residues" evidence="1">
    <location>
        <begin position="40"/>
        <end position="57"/>
    </location>
</feature>